<dbReference type="EMBL" id="KI395898">
    <property type="protein sequence ID" value="ERM97678.1"/>
    <property type="molecule type" value="Genomic_DNA"/>
</dbReference>
<feature type="compositionally biased region" description="Acidic residues" evidence="1">
    <location>
        <begin position="170"/>
        <end position="189"/>
    </location>
</feature>
<sequence>MTKRNRVRQAVQALKPELEQLQINEVLYLHSLWDQGPNPNPNRNPRHSLSTINVSPLKRTRRKKQKKGARSLEEKKPSDSGPQTFFHVQNSNKEWVFEPPPKPPSEPRPWHEVDWSSLDQGHVAKEPKLLSDEEMSRVLAIQMQKRCLKSWQEIVTSDKACSSNNHSKEEEVEEEDEEEEVEEEDEDEDIELEIQRYSESFSRLLGDNLELKLYYERNWKGGDFLCLVCGAVKGNSLKKFPDCVALVQHAVSIQKTKKRVAHRAYADQICRLLDWDINRLPSVAQDTFESHGCVLPNPGPVPEVDKMQDGALDEEE</sequence>
<dbReference type="AlphaFoldDB" id="W1NQH0"/>
<feature type="region of interest" description="Disordered" evidence="1">
    <location>
        <begin position="159"/>
        <end position="189"/>
    </location>
</feature>
<reference evidence="3" key="1">
    <citation type="journal article" date="2013" name="Science">
        <title>The Amborella genome and the evolution of flowering plants.</title>
        <authorList>
            <consortium name="Amborella Genome Project"/>
        </authorList>
    </citation>
    <scope>NUCLEOTIDE SEQUENCE [LARGE SCALE GENOMIC DNA]</scope>
</reference>
<name>W1NQH0_AMBTC</name>
<gene>
    <name evidence="2" type="ORF">AMTR_s00130p00111680</name>
</gene>
<proteinExistence type="predicted"/>
<evidence type="ECO:0000256" key="1">
    <source>
        <dbReference type="SAM" id="MobiDB-lite"/>
    </source>
</evidence>
<organism evidence="2 3">
    <name type="scientific">Amborella trichopoda</name>
    <dbReference type="NCBI Taxonomy" id="13333"/>
    <lineage>
        <taxon>Eukaryota</taxon>
        <taxon>Viridiplantae</taxon>
        <taxon>Streptophyta</taxon>
        <taxon>Embryophyta</taxon>
        <taxon>Tracheophyta</taxon>
        <taxon>Spermatophyta</taxon>
        <taxon>Magnoliopsida</taxon>
        <taxon>Amborellales</taxon>
        <taxon>Amborellaceae</taxon>
        <taxon>Amborella</taxon>
    </lineage>
</organism>
<dbReference type="PANTHER" id="PTHR34546">
    <property type="entry name" value="OS06G0153600 PROTEIN"/>
    <property type="match status" value="1"/>
</dbReference>
<dbReference type="OMA" id="SGPEWPL"/>
<feature type="compositionally biased region" description="Basic residues" evidence="1">
    <location>
        <begin position="58"/>
        <end position="69"/>
    </location>
</feature>
<dbReference type="eggNOG" id="ENOG502QS00">
    <property type="taxonomic scope" value="Eukaryota"/>
</dbReference>
<keyword evidence="3" id="KW-1185">Reference proteome</keyword>
<feature type="region of interest" description="Disordered" evidence="1">
    <location>
        <begin position="36"/>
        <end position="86"/>
    </location>
</feature>
<evidence type="ECO:0000313" key="3">
    <source>
        <dbReference type="Proteomes" id="UP000017836"/>
    </source>
</evidence>
<protein>
    <submittedName>
        <fullName evidence="2">Uncharacterized protein</fullName>
    </submittedName>
</protein>
<dbReference type="HOGENOM" id="CLU_880941_0_0_1"/>
<evidence type="ECO:0000313" key="2">
    <source>
        <dbReference type="EMBL" id="ERM97678.1"/>
    </source>
</evidence>
<dbReference type="Proteomes" id="UP000017836">
    <property type="component" value="Unassembled WGS sequence"/>
</dbReference>
<dbReference type="PANTHER" id="PTHR34546:SF3">
    <property type="entry name" value="OS06G0153600 PROTEIN"/>
    <property type="match status" value="1"/>
</dbReference>
<dbReference type="Gramene" id="ERM97678">
    <property type="protein sequence ID" value="ERM97678"/>
    <property type="gene ID" value="AMTR_s00130p00111680"/>
</dbReference>
<accession>W1NQH0</accession>